<feature type="region of interest" description="Disordered" evidence="5">
    <location>
        <begin position="18"/>
        <end position="40"/>
    </location>
</feature>
<organism evidence="7 8">
    <name type="scientific">Blomia tropicalis</name>
    <name type="common">Mite</name>
    <dbReference type="NCBI Taxonomy" id="40697"/>
    <lineage>
        <taxon>Eukaryota</taxon>
        <taxon>Metazoa</taxon>
        <taxon>Ecdysozoa</taxon>
        <taxon>Arthropoda</taxon>
        <taxon>Chelicerata</taxon>
        <taxon>Arachnida</taxon>
        <taxon>Acari</taxon>
        <taxon>Acariformes</taxon>
        <taxon>Sarcoptiformes</taxon>
        <taxon>Astigmata</taxon>
        <taxon>Glycyphagoidea</taxon>
        <taxon>Echimyopodidae</taxon>
        <taxon>Blomia</taxon>
    </lineage>
</organism>
<dbReference type="EMBL" id="JAPWDV010000001">
    <property type="protein sequence ID" value="KAJ6225495.1"/>
    <property type="molecule type" value="Genomic_DNA"/>
</dbReference>
<dbReference type="InterPro" id="IPR029299">
    <property type="entry name" value="ALMS_motif"/>
</dbReference>
<proteinExistence type="predicted"/>
<evidence type="ECO:0000256" key="5">
    <source>
        <dbReference type="SAM" id="MobiDB-lite"/>
    </source>
</evidence>
<name>A0A9Q0MGC7_BLOTA</name>
<dbReference type="GO" id="GO:0005813">
    <property type="term" value="C:centrosome"/>
    <property type="evidence" value="ECO:0007669"/>
    <property type="project" value="UniProtKB-SubCell"/>
</dbReference>
<evidence type="ECO:0000313" key="8">
    <source>
        <dbReference type="Proteomes" id="UP001142055"/>
    </source>
</evidence>
<accession>A0A9Q0MGC7</accession>
<keyword evidence="8" id="KW-1185">Reference proteome</keyword>
<comment type="subcellular location">
    <subcellularLocation>
        <location evidence="1">Cytoplasm</location>
        <location evidence="1">Cytoskeleton</location>
        <location evidence="1">Microtubule organizing center</location>
        <location evidence="1">Centrosome</location>
    </subcellularLocation>
</comment>
<evidence type="ECO:0000313" key="7">
    <source>
        <dbReference type="EMBL" id="KAJ6225495.1"/>
    </source>
</evidence>
<keyword evidence="3" id="KW-0206">Cytoskeleton</keyword>
<gene>
    <name evidence="7" type="ORF">RDWZM_004040</name>
</gene>
<comment type="caution">
    <text evidence="7">The sequence shown here is derived from an EMBL/GenBank/DDBJ whole genome shotgun (WGS) entry which is preliminary data.</text>
</comment>
<feature type="domain" description="ALMS motif" evidence="6">
    <location>
        <begin position="546"/>
        <end position="687"/>
    </location>
</feature>
<keyword evidence="4" id="KW-0175">Coiled coil</keyword>
<evidence type="ECO:0000259" key="6">
    <source>
        <dbReference type="Pfam" id="PF15309"/>
    </source>
</evidence>
<dbReference type="OrthoDB" id="6509968at2759"/>
<protein>
    <recommendedName>
        <fullName evidence="6">ALMS motif domain-containing protein</fullName>
    </recommendedName>
</protein>
<evidence type="ECO:0000256" key="3">
    <source>
        <dbReference type="ARBA" id="ARBA00023212"/>
    </source>
</evidence>
<dbReference type="Pfam" id="PF15309">
    <property type="entry name" value="ALMS_motif"/>
    <property type="match status" value="1"/>
</dbReference>
<feature type="coiled-coil region" evidence="4">
    <location>
        <begin position="301"/>
        <end position="335"/>
    </location>
</feature>
<reference evidence="7" key="1">
    <citation type="submission" date="2022-12" db="EMBL/GenBank/DDBJ databases">
        <title>Genome assemblies of Blomia tropicalis.</title>
        <authorList>
            <person name="Cui Y."/>
        </authorList>
    </citation>
    <scope>NUCLEOTIDE SEQUENCE</scope>
    <source>
        <tissue evidence="7">Adult mites</tissue>
    </source>
</reference>
<evidence type="ECO:0000256" key="2">
    <source>
        <dbReference type="ARBA" id="ARBA00022490"/>
    </source>
</evidence>
<sequence length="704" mass="81874">MPLENNFSNKTPFREGRSFWESTKFPDNSDENPRNCDEATSNSRWLPYLDITPIRPNQISNNYNTYSNLCFKSNEISPQSNHQLDSFNAFINGTTLTNSDIDSLADRVQSLLLKSVQQANTNTKDITQKYQDELPFGFEYEPVLHNDKSNENVTIIAEPVQGSSFVKTNKEHSSKDNQKTSQMRNANSILLEANHILQRIHSLTSQSKPDYDTNQLERENMKQQLSSEEVFPARKEYKAIITENNEPPPPLVSSIINQTFNSHIFENKNFEKPIRTGKQQIKQTIKNNCVLNNCPSDNVDETHFMNQLERDTNELKRLNQELLRFELKYKKHRERRLNQRANLKLIKNKCKNIEVEPEQDKPKMNSCQLVNENNEQCRNGTDRHGDRFHVRFAHQPLNKKRVEGAMKTKFSMSMTKHDKTNNKGSTIDSDSNKLCSCCRRKIDIMDNQSHMPRKNLNKCVQTSIIVDDNNCLVDRFDKSPPIPSHNISKSVKRPKSCGYFISFCDNNSSIPAKLPDLDTRILNSQSKTNSNYQKKSGVLVYPTGSSTLQDAFERNCVKFKIRSLLRVRKIKDNELMRVETAEQRGQLIAQSFLMKKKLEEQQKQMGSSAQVKRPKLVHDTNCKQKFPRPIPIISRRVFTHREMRAQTEKVYRKLPEVRHQDILNQREDDAKRRRIMADMFKQRLKENAIRGKLNWPITSQAIFS</sequence>
<dbReference type="AlphaFoldDB" id="A0A9Q0MGC7"/>
<dbReference type="Proteomes" id="UP001142055">
    <property type="component" value="Chromosome 1"/>
</dbReference>
<keyword evidence="2" id="KW-0963">Cytoplasm</keyword>
<evidence type="ECO:0000256" key="1">
    <source>
        <dbReference type="ARBA" id="ARBA00004300"/>
    </source>
</evidence>
<evidence type="ECO:0000256" key="4">
    <source>
        <dbReference type="SAM" id="Coils"/>
    </source>
</evidence>